<reference evidence="3" key="1">
    <citation type="journal article" date="2021" name="Nat. Commun.">
        <title>Genetic determinants of endophytism in the Arabidopsis root mycobiome.</title>
        <authorList>
            <person name="Mesny F."/>
            <person name="Miyauchi S."/>
            <person name="Thiergart T."/>
            <person name="Pickel B."/>
            <person name="Atanasova L."/>
            <person name="Karlsson M."/>
            <person name="Huettel B."/>
            <person name="Barry K.W."/>
            <person name="Haridas S."/>
            <person name="Chen C."/>
            <person name="Bauer D."/>
            <person name="Andreopoulos W."/>
            <person name="Pangilinan J."/>
            <person name="LaButti K."/>
            <person name="Riley R."/>
            <person name="Lipzen A."/>
            <person name="Clum A."/>
            <person name="Drula E."/>
            <person name="Henrissat B."/>
            <person name="Kohler A."/>
            <person name="Grigoriev I.V."/>
            <person name="Martin F.M."/>
            <person name="Hacquard S."/>
        </authorList>
    </citation>
    <scope>NUCLEOTIDE SEQUENCE</scope>
    <source>
        <strain evidence="3">MPI-CAGE-CH-0230</strain>
    </source>
</reference>
<dbReference type="InterPro" id="IPR057229">
    <property type="entry name" value="DUF7907"/>
</dbReference>
<dbReference type="EMBL" id="JAGTJQ010000001">
    <property type="protein sequence ID" value="KAH7039923.1"/>
    <property type="molecule type" value="Genomic_DNA"/>
</dbReference>
<keyword evidence="1" id="KW-0732">Signal</keyword>
<dbReference type="OrthoDB" id="3518533at2759"/>
<dbReference type="Proteomes" id="UP000756346">
    <property type="component" value="Unassembled WGS sequence"/>
</dbReference>
<evidence type="ECO:0000256" key="1">
    <source>
        <dbReference type="SAM" id="SignalP"/>
    </source>
</evidence>
<feature type="signal peptide" evidence="1">
    <location>
        <begin position="1"/>
        <end position="20"/>
    </location>
</feature>
<keyword evidence="4" id="KW-1185">Reference proteome</keyword>
<dbReference type="RefSeq" id="XP_046017978.1">
    <property type="nucleotide sequence ID" value="XM_046156192.1"/>
</dbReference>
<sequence>MHYPSAAAAILAVLGGVAQAAPAARTSSSLLRSTSSTTTSRGVRLRVQDGSSTTTPLYLGFQRIAQGVNIAIARPSSTSGDTSAAAAPVFYQDGADPASSTVKTDIPGVYPLGIAVQGPDEFDSQFPAEHNVGVNVNGATEGLSITASALSGPSGSAAAAGGSYLVCERRVFVGGPVPSTLQVVRFRYEGEAVPAGCVEVKLVPECAVLAALPEGSSWDHDEAVELQCA</sequence>
<proteinExistence type="predicted"/>
<dbReference type="GeneID" id="70185738"/>
<organism evidence="3 4">
    <name type="scientific">Microdochium trichocladiopsis</name>
    <dbReference type="NCBI Taxonomy" id="1682393"/>
    <lineage>
        <taxon>Eukaryota</taxon>
        <taxon>Fungi</taxon>
        <taxon>Dikarya</taxon>
        <taxon>Ascomycota</taxon>
        <taxon>Pezizomycotina</taxon>
        <taxon>Sordariomycetes</taxon>
        <taxon>Xylariomycetidae</taxon>
        <taxon>Xylariales</taxon>
        <taxon>Microdochiaceae</taxon>
        <taxon>Microdochium</taxon>
    </lineage>
</organism>
<dbReference type="Pfam" id="PF25484">
    <property type="entry name" value="DUF7907"/>
    <property type="match status" value="1"/>
</dbReference>
<protein>
    <recommendedName>
        <fullName evidence="2">DUF7907 domain-containing protein</fullName>
    </recommendedName>
</protein>
<feature type="chain" id="PRO_5040266016" description="DUF7907 domain-containing protein" evidence="1">
    <location>
        <begin position="21"/>
        <end position="229"/>
    </location>
</feature>
<evidence type="ECO:0000313" key="4">
    <source>
        <dbReference type="Proteomes" id="UP000756346"/>
    </source>
</evidence>
<accession>A0A9P8YH70</accession>
<evidence type="ECO:0000313" key="3">
    <source>
        <dbReference type="EMBL" id="KAH7039923.1"/>
    </source>
</evidence>
<dbReference type="AlphaFoldDB" id="A0A9P8YH70"/>
<evidence type="ECO:0000259" key="2">
    <source>
        <dbReference type="Pfam" id="PF25484"/>
    </source>
</evidence>
<gene>
    <name evidence="3" type="ORF">B0I36DRAFT_343748</name>
</gene>
<comment type="caution">
    <text evidence="3">The sequence shown here is derived from an EMBL/GenBank/DDBJ whole genome shotgun (WGS) entry which is preliminary data.</text>
</comment>
<feature type="domain" description="DUF7907" evidence="2">
    <location>
        <begin position="44"/>
        <end position="206"/>
    </location>
</feature>
<name>A0A9P8YH70_9PEZI</name>